<sequence>MQNSRFSPFVSSKNSISKVMLDVIIALLSLCAFAFYTYRIWFLIVLGSALGGAILTEILFSGIFLKKWKGILDGSAIITVLLLVFTTSPLTPWYVAAFGGSCAVLFGKILWGGVGKNKFNPALVGREFMTVFFPLVMSSGDIWSTKRIRYVYEVEWFNFIPNAHWAEFLNELFFVPTGALGEYSAVCLLLGGIYLIFRRRISWHIPVFLLVSFLSFLWIFEDQNLNYSLGGILLGAIFMATDMPSSPSSPTGKSYYGLMIGLVAGLCIQFGAGFEYMSYSILILNGFSTKINQVFMPRTWGTKIDWPKKTEEVFLLTLSILTVTFAVLSLHYYGYIPYLIYVYIIYIIFKFNFSFSKKLHQPI</sequence>
<evidence type="ECO:0000256" key="7">
    <source>
        <dbReference type="ARBA" id="ARBA00022989"/>
    </source>
</evidence>
<dbReference type="AlphaFoldDB" id="A0A1I1G4M6"/>
<feature type="transmembrane region" description="Helical" evidence="9">
    <location>
        <begin position="173"/>
        <end position="196"/>
    </location>
</feature>
<dbReference type="PANTHER" id="PTHR30578">
    <property type="entry name" value="ELECTRON TRANSPORT COMPLEX PROTEIN RNFD"/>
    <property type="match status" value="1"/>
</dbReference>
<feature type="transmembrane region" description="Helical" evidence="9">
    <location>
        <begin position="93"/>
        <end position="111"/>
    </location>
</feature>
<keyword evidence="11" id="KW-1185">Reference proteome</keyword>
<keyword evidence="7 9" id="KW-1133">Transmembrane helix</keyword>
<proteinExistence type="predicted"/>
<evidence type="ECO:0000256" key="2">
    <source>
        <dbReference type="ARBA" id="ARBA00022553"/>
    </source>
</evidence>
<evidence type="ECO:0000256" key="4">
    <source>
        <dbReference type="ARBA" id="ARBA00022643"/>
    </source>
</evidence>
<keyword evidence="6" id="KW-1278">Translocase</keyword>
<keyword evidence="3" id="KW-0285">Flavoprotein</keyword>
<evidence type="ECO:0000256" key="6">
    <source>
        <dbReference type="ARBA" id="ARBA00022967"/>
    </source>
</evidence>
<dbReference type="GO" id="GO:0055085">
    <property type="term" value="P:transmembrane transport"/>
    <property type="evidence" value="ECO:0007669"/>
    <property type="project" value="InterPro"/>
</dbReference>
<dbReference type="Proteomes" id="UP000199438">
    <property type="component" value="Unassembled WGS sequence"/>
</dbReference>
<feature type="transmembrane region" description="Helical" evidence="9">
    <location>
        <begin position="70"/>
        <end position="87"/>
    </location>
</feature>
<evidence type="ECO:0000256" key="9">
    <source>
        <dbReference type="SAM" id="Phobius"/>
    </source>
</evidence>
<keyword evidence="4" id="KW-0288">FMN</keyword>
<dbReference type="PANTHER" id="PTHR30578:SF0">
    <property type="entry name" value="ION-TRANSLOCATING OXIDOREDUCTASE COMPLEX SUBUNIT D"/>
    <property type="match status" value="1"/>
</dbReference>
<gene>
    <name evidence="10" type="ORF">SAMN04487907_102120</name>
</gene>
<reference evidence="11" key="1">
    <citation type="submission" date="2016-10" db="EMBL/GenBank/DDBJ databases">
        <authorList>
            <person name="Varghese N."/>
            <person name="Submissions S."/>
        </authorList>
    </citation>
    <scope>NUCLEOTIDE SEQUENCE [LARGE SCALE GENOMIC DNA]</scope>
    <source>
        <strain evidence="11">DSM 24499</strain>
    </source>
</reference>
<feature type="transmembrane region" description="Helical" evidence="9">
    <location>
        <begin position="203"/>
        <end position="220"/>
    </location>
</feature>
<dbReference type="Pfam" id="PF03116">
    <property type="entry name" value="NQR2_RnfD_RnfE"/>
    <property type="match status" value="1"/>
</dbReference>
<evidence type="ECO:0000256" key="3">
    <source>
        <dbReference type="ARBA" id="ARBA00022630"/>
    </source>
</evidence>
<dbReference type="GO" id="GO:0005886">
    <property type="term" value="C:plasma membrane"/>
    <property type="evidence" value="ECO:0007669"/>
    <property type="project" value="TreeGrafter"/>
</dbReference>
<evidence type="ECO:0000256" key="1">
    <source>
        <dbReference type="ARBA" id="ARBA00022448"/>
    </source>
</evidence>
<accession>A0A1I1G4M6</accession>
<keyword evidence="2" id="KW-0597">Phosphoprotein</keyword>
<organism evidence="10 11">
    <name type="scientific">Zunongwangia mangrovi</name>
    <dbReference type="NCBI Taxonomy" id="1334022"/>
    <lineage>
        <taxon>Bacteria</taxon>
        <taxon>Pseudomonadati</taxon>
        <taxon>Bacteroidota</taxon>
        <taxon>Flavobacteriia</taxon>
        <taxon>Flavobacteriales</taxon>
        <taxon>Flavobacteriaceae</taxon>
        <taxon>Zunongwangia</taxon>
    </lineage>
</organism>
<feature type="transmembrane region" description="Helical" evidence="9">
    <location>
        <begin position="255"/>
        <end position="274"/>
    </location>
</feature>
<feature type="transmembrane region" description="Helical" evidence="9">
    <location>
        <begin position="123"/>
        <end position="143"/>
    </location>
</feature>
<feature type="transmembrane region" description="Helical" evidence="9">
    <location>
        <begin position="20"/>
        <end position="38"/>
    </location>
</feature>
<feature type="transmembrane region" description="Helical" evidence="9">
    <location>
        <begin position="44"/>
        <end position="65"/>
    </location>
</feature>
<evidence type="ECO:0000313" key="10">
    <source>
        <dbReference type="EMBL" id="SFC06554.1"/>
    </source>
</evidence>
<dbReference type="STRING" id="1334022.SAMN04487907_102120"/>
<dbReference type="EMBL" id="FOKV01000002">
    <property type="protein sequence ID" value="SFC06554.1"/>
    <property type="molecule type" value="Genomic_DNA"/>
</dbReference>
<evidence type="ECO:0000256" key="5">
    <source>
        <dbReference type="ARBA" id="ARBA00022692"/>
    </source>
</evidence>
<protein>
    <submittedName>
        <fullName evidence="10">Electron transport complex protein RnfD</fullName>
    </submittedName>
</protein>
<keyword evidence="8 9" id="KW-0472">Membrane</keyword>
<dbReference type="RefSeq" id="WP_092540919.1">
    <property type="nucleotide sequence ID" value="NZ_FOKV01000002.1"/>
</dbReference>
<feature type="transmembrane region" description="Helical" evidence="9">
    <location>
        <begin position="338"/>
        <end position="355"/>
    </location>
</feature>
<evidence type="ECO:0000256" key="8">
    <source>
        <dbReference type="ARBA" id="ARBA00023136"/>
    </source>
</evidence>
<dbReference type="OrthoDB" id="9776359at2"/>
<keyword evidence="1" id="KW-0813">Transport</keyword>
<name>A0A1I1G4M6_9FLAO</name>
<evidence type="ECO:0000313" key="11">
    <source>
        <dbReference type="Proteomes" id="UP000199438"/>
    </source>
</evidence>
<dbReference type="InterPro" id="IPR004338">
    <property type="entry name" value="NqrB/RnfD"/>
</dbReference>
<feature type="transmembrane region" description="Helical" evidence="9">
    <location>
        <begin position="313"/>
        <end position="332"/>
    </location>
</feature>
<keyword evidence="5 9" id="KW-0812">Transmembrane</keyword>